<evidence type="ECO:0000256" key="1">
    <source>
        <dbReference type="SAM" id="Coils"/>
    </source>
</evidence>
<gene>
    <name evidence="3" type="ORF">HINF_LOCUS32786</name>
    <name evidence="4" type="ORF">HINF_LOCUS75206</name>
</gene>
<feature type="region of interest" description="Disordered" evidence="2">
    <location>
        <begin position="1"/>
        <end position="45"/>
    </location>
</feature>
<name>A0AA86PUN3_9EUKA</name>
<dbReference type="Proteomes" id="UP001642409">
    <property type="component" value="Unassembled WGS sequence"/>
</dbReference>
<evidence type="ECO:0000313" key="4">
    <source>
        <dbReference type="EMBL" id="CAL6108938.1"/>
    </source>
</evidence>
<feature type="region of interest" description="Disordered" evidence="2">
    <location>
        <begin position="415"/>
        <end position="434"/>
    </location>
</feature>
<evidence type="ECO:0000313" key="5">
    <source>
        <dbReference type="Proteomes" id="UP001642409"/>
    </source>
</evidence>
<evidence type="ECO:0000256" key="2">
    <source>
        <dbReference type="SAM" id="MobiDB-lite"/>
    </source>
</evidence>
<proteinExistence type="predicted"/>
<organism evidence="3">
    <name type="scientific">Hexamita inflata</name>
    <dbReference type="NCBI Taxonomy" id="28002"/>
    <lineage>
        <taxon>Eukaryota</taxon>
        <taxon>Metamonada</taxon>
        <taxon>Diplomonadida</taxon>
        <taxon>Hexamitidae</taxon>
        <taxon>Hexamitinae</taxon>
        <taxon>Hexamita</taxon>
    </lineage>
</organism>
<evidence type="ECO:0000313" key="3">
    <source>
        <dbReference type="EMBL" id="CAI9945141.1"/>
    </source>
</evidence>
<reference evidence="3" key="1">
    <citation type="submission" date="2023-06" db="EMBL/GenBank/DDBJ databases">
        <authorList>
            <person name="Kurt Z."/>
        </authorList>
    </citation>
    <scope>NUCLEOTIDE SEQUENCE</scope>
</reference>
<feature type="coiled-coil region" evidence="1">
    <location>
        <begin position="167"/>
        <end position="304"/>
    </location>
</feature>
<comment type="caution">
    <text evidence="3">The sequence shown here is derived from an EMBL/GenBank/DDBJ whole genome shotgun (WGS) entry which is preliminary data.</text>
</comment>
<keyword evidence="1" id="KW-0175">Coiled coil</keyword>
<reference evidence="4 5" key="2">
    <citation type="submission" date="2024-07" db="EMBL/GenBank/DDBJ databases">
        <authorList>
            <person name="Akdeniz Z."/>
        </authorList>
    </citation>
    <scope>NUCLEOTIDE SEQUENCE [LARGE SCALE GENOMIC DNA]</scope>
</reference>
<feature type="compositionally biased region" description="Polar residues" evidence="2">
    <location>
        <begin position="26"/>
        <end position="35"/>
    </location>
</feature>
<dbReference type="AlphaFoldDB" id="A0AA86PUN3"/>
<protein>
    <submittedName>
        <fullName evidence="3">Uncharacterized protein</fullName>
    </submittedName>
</protein>
<feature type="coiled-coil region" evidence="1">
    <location>
        <begin position="66"/>
        <end position="135"/>
    </location>
</feature>
<dbReference type="EMBL" id="CATOUU010000738">
    <property type="protein sequence ID" value="CAI9945141.1"/>
    <property type="molecule type" value="Genomic_DNA"/>
</dbReference>
<accession>A0AA86PUN3</accession>
<keyword evidence="5" id="KW-1185">Reference proteome</keyword>
<sequence length="434" mass="51447">MQRKVALKPNQTAPAPSKPLLRAPSSKLNNITRPTSAHALEPLKPTPKVLDKLPLRDEQCEQDEMIEELKQQIRAYEQRISEYDQQCITLRQTQQAVSESIIMSDPQILEKDRVIQRLRTELDAAKADLSQQVTECRQMVLEIKQSQFNRERISQVDNEYNNTLLIYTQQQELLTEQESQIESLKQQLQSSIENYQKLVTENRPVLDQRDKLDRLILNQKSENEELQKQNNYLQLEYEKLEEIQQELEQQLHEIKTTPEYNIKLNMQNQITDYEFETRAQINELNELDEEINAQEAQNRDLMQQMIAYGRAEGYEYDRIDQTFDEYLDGLAQFIKAKNRPKTSPLKRPVWEDTEQDPMFEVKRVNGEYEIQLLVDPSNLDVPQLLELFTQIDQLSDQLRNQRMYQVSFDDEDSDIMYGSEHDTIDDRNDDDYYW</sequence>
<dbReference type="EMBL" id="CAXDID020000659">
    <property type="protein sequence ID" value="CAL6108938.1"/>
    <property type="molecule type" value="Genomic_DNA"/>
</dbReference>